<accession>A0A518BLC2</accession>
<dbReference type="RefSeq" id="WP_145066231.1">
    <property type="nucleotide sequence ID" value="NZ_CP036287.1"/>
</dbReference>
<protein>
    <submittedName>
        <fullName evidence="1">Uncharacterized protein</fullName>
    </submittedName>
</protein>
<evidence type="ECO:0000313" key="2">
    <source>
        <dbReference type="Proteomes" id="UP000316921"/>
    </source>
</evidence>
<organism evidence="1 2">
    <name type="scientific">Engelhardtia mirabilis</name>
    <dbReference type="NCBI Taxonomy" id="2528011"/>
    <lineage>
        <taxon>Bacteria</taxon>
        <taxon>Pseudomonadati</taxon>
        <taxon>Planctomycetota</taxon>
        <taxon>Planctomycetia</taxon>
        <taxon>Planctomycetia incertae sedis</taxon>
        <taxon>Engelhardtia</taxon>
    </lineage>
</organism>
<dbReference type="AlphaFoldDB" id="A0A518BLC2"/>
<proteinExistence type="predicted"/>
<dbReference type="KEGG" id="pbap:Pla133_28650"/>
<gene>
    <name evidence="1" type="ORF">Pla133_28650</name>
</gene>
<dbReference type="EMBL" id="CP036287">
    <property type="protein sequence ID" value="QDU67776.1"/>
    <property type="molecule type" value="Genomic_DNA"/>
</dbReference>
<keyword evidence="2" id="KW-1185">Reference proteome</keyword>
<sequence>MSPLQRAAAVALALGLALPTTGCLRLAYRRSMVDEAPDPTKLETLQAGDSLAVCLETLGAPTLIWGLGDDGAEGFAAVYASTLRGGWGLNASAPLGKSASGSLEFQTQNLDLDAVVLFFDLDWGLERWREGKLANLLPANLNEITIDD</sequence>
<name>A0A518BLC2_9BACT</name>
<reference evidence="1 2" key="1">
    <citation type="submission" date="2019-02" db="EMBL/GenBank/DDBJ databases">
        <title>Deep-cultivation of Planctomycetes and their phenomic and genomic characterization uncovers novel biology.</title>
        <authorList>
            <person name="Wiegand S."/>
            <person name="Jogler M."/>
            <person name="Boedeker C."/>
            <person name="Pinto D."/>
            <person name="Vollmers J."/>
            <person name="Rivas-Marin E."/>
            <person name="Kohn T."/>
            <person name="Peeters S.H."/>
            <person name="Heuer A."/>
            <person name="Rast P."/>
            <person name="Oberbeckmann S."/>
            <person name="Bunk B."/>
            <person name="Jeske O."/>
            <person name="Meyerdierks A."/>
            <person name="Storesund J.E."/>
            <person name="Kallscheuer N."/>
            <person name="Luecker S."/>
            <person name="Lage O.M."/>
            <person name="Pohl T."/>
            <person name="Merkel B.J."/>
            <person name="Hornburger P."/>
            <person name="Mueller R.-W."/>
            <person name="Bruemmer F."/>
            <person name="Labrenz M."/>
            <person name="Spormann A.M."/>
            <person name="Op den Camp H."/>
            <person name="Overmann J."/>
            <person name="Amann R."/>
            <person name="Jetten M.S.M."/>
            <person name="Mascher T."/>
            <person name="Medema M.H."/>
            <person name="Devos D.P."/>
            <person name="Kaster A.-K."/>
            <person name="Ovreas L."/>
            <person name="Rohde M."/>
            <person name="Galperin M.Y."/>
            <person name="Jogler C."/>
        </authorList>
    </citation>
    <scope>NUCLEOTIDE SEQUENCE [LARGE SCALE GENOMIC DNA]</scope>
    <source>
        <strain evidence="1 2">Pla133</strain>
    </source>
</reference>
<evidence type="ECO:0000313" key="1">
    <source>
        <dbReference type="EMBL" id="QDU67776.1"/>
    </source>
</evidence>
<dbReference type="Proteomes" id="UP000316921">
    <property type="component" value="Chromosome"/>
</dbReference>